<protein>
    <submittedName>
        <fullName evidence="2">Uncharacterized protein</fullName>
    </submittedName>
</protein>
<dbReference type="PANTHER" id="PTHR40628:SF1">
    <property type="entry name" value="CHROMO DOMAIN-CONTAINING PROTEIN"/>
    <property type="match status" value="1"/>
</dbReference>
<evidence type="ECO:0000313" key="2">
    <source>
        <dbReference type="EMBL" id="CEL09048.1"/>
    </source>
</evidence>
<evidence type="ECO:0000256" key="1">
    <source>
        <dbReference type="SAM" id="MobiDB-lite"/>
    </source>
</evidence>
<feature type="compositionally biased region" description="Basic residues" evidence="1">
    <location>
        <begin position="34"/>
        <end position="44"/>
    </location>
</feature>
<evidence type="ECO:0000313" key="3">
    <source>
        <dbReference type="Proteomes" id="UP000054771"/>
    </source>
</evidence>
<dbReference type="OrthoDB" id="4232400at2759"/>
<name>A0A0U5GEF5_ASPCI</name>
<reference evidence="3" key="1">
    <citation type="journal article" date="2016" name="Genome Announc.">
        <title>Draft genome sequences of fungus Aspergillus calidoustus.</title>
        <authorList>
            <person name="Horn F."/>
            <person name="Linde J."/>
            <person name="Mattern D.J."/>
            <person name="Walther G."/>
            <person name="Guthke R."/>
            <person name="Scherlach K."/>
            <person name="Martin K."/>
            <person name="Brakhage A.A."/>
            <person name="Petzke L."/>
            <person name="Valiante V."/>
        </authorList>
    </citation>
    <scope>NUCLEOTIDE SEQUENCE [LARGE SCALE GENOMIC DNA]</scope>
    <source>
        <strain evidence="3">SF006504</strain>
    </source>
</reference>
<organism evidence="2 3">
    <name type="scientific">Aspergillus calidoustus</name>
    <dbReference type="NCBI Taxonomy" id="454130"/>
    <lineage>
        <taxon>Eukaryota</taxon>
        <taxon>Fungi</taxon>
        <taxon>Dikarya</taxon>
        <taxon>Ascomycota</taxon>
        <taxon>Pezizomycotina</taxon>
        <taxon>Eurotiomycetes</taxon>
        <taxon>Eurotiomycetidae</taxon>
        <taxon>Eurotiales</taxon>
        <taxon>Aspergillaceae</taxon>
        <taxon>Aspergillus</taxon>
        <taxon>Aspergillus subgen. Nidulantes</taxon>
    </lineage>
</organism>
<feature type="region of interest" description="Disordered" evidence="1">
    <location>
        <begin position="211"/>
        <end position="240"/>
    </location>
</feature>
<dbReference type="PANTHER" id="PTHR40628">
    <property type="entry name" value="CHROMO DOMAIN-CONTAINING PROTEIN"/>
    <property type="match status" value="1"/>
</dbReference>
<keyword evidence="3" id="KW-1185">Reference proteome</keyword>
<proteinExistence type="predicted"/>
<gene>
    <name evidence="2" type="ORF">ASPCAL12190</name>
</gene>
<dbReference type="STRING" id="454130.A0A0U5GEF5"/>
<feature type="compositionally biased region" description="Low complexity" evidence="1">
    <location>
        <begin position="214"/>
        <end position="224"/>
    </location>
</feature>
<dbReference type="AlphaFoldDB" id="A0A0U5GEF5"/>
<accession>A0A0U5GEF5</accession>
<dbReference type="EMBL" id="CDMC01000013">
    <property type="protein sequence ID" value="CEL09048.1"/>
    <property type="molecule type" value="Genomic_DNA"/>
</dbReference>
<feature type="region of interest" description="Disordered" evidence="1">
    <location>
        <begin position="34"/>
        <end position="98"/>
    </location>
</feature>
<sequence length="304" mass="33799">MLEAYRFATNQLSTVILTTTMTSIKSHHNRYHHNRYHHNHHPYYTHHDHDNLNPAPKPSPKPSNPTKRSHPRPRSRTTTNPPTPHPASKRNSAPSESNTKRCFTWLLTPSGTMHWAKNRSSFCTYQRAPTKIAGRRVLGVGTVELKVRRGPSPDEDRMNTLVLRDVLHVPGAKCNGICLGRYCETTGDRVEVCGGDCSADGDVRGKEEVRVFSEGESSSGSASEGEIDEDGDDLHGHGHNHRHGEALWYGEGYHGCPRVVLWGDPHGSEDLVNNVEGNVDVPGVDASAEELDTLFTRVKERSLV</sequence>
<feature type="compositionally biased region" description="Polar residues" evidence="1">
    <location>
        <begin position="89"/>
        <end position="98"/>
    </location>
</feature>
<dbReference type="Proteomes" id="UP000054771">
    <property type="component" value="Unassembled WGS sequence"/>
</dbReference>